<feature type="transmembrane region" description="Helical" evidence="1">
    <location>
        <begin position="165"/>
        <end position="182"/>
    </location>
</feature>
<dbReference type="Proteomes" id="UP000093080">
    <property type="component" value="Unassembled WGS sequence"/>
</dbReference>
<name>A0A1B9F4Y4_9BACT</name>
<keyword evidence="1" id="KW-1133">Transmembrane helix</keyword>
<dbReference type="RefSeq" id="WP_244155332.1">
    <property type="nucleotide sequence ID" value="NZ_MAGO01000007.1"/>
</dbReference>
<keyword evidence="1" id="KW-0472">Membrane</keyword>
<dbReference type="STRING" id="1156395.DBT_1468"/>
<keyword evidence="3" id="KW-1185">Reference proteome</keyword>
<evidence type="ECO:0000313" key="2">
    <source>
        <dbReference type="EMBL" id="OCC14982.1"/>
    </source>
</evidence>
<dbReference type="EMBL" id="MAGO01000007">
    <property type="protein sequence ID" value="OCC14982.1"/>
    <property type="molecule type" value="Genomic_DNA"/>
</dbReference>
<keyword evidence="1" id="KW-0812">Transmembrane</keyword>
<comment type="caution">
    <text evidence="2">The sequence shown here is derived from an EMBL/GenBank/DDBJ whole genome shotgun (WGS) entry which is preliminary data.</text>
</comment>
<gene>
    <name evidence="2" type="ORF">DBT_1468</name>
</gene>
<feature type="transmembrane region" description="Helical" evidence="1">
    <location>
        <begin position="119"/>
        <end position="136"/>
    </location>
</feature>
<dbReference type="InterPro" id="IPR058534">
    <property type="entry name" value="YjdF"/>
</dbReference>
<dbReference type="InterPro" id="IPR014509">
    <property type="entry name" value="YjdF-like"/>
</dbReference>
<accession>A0A1B9F4Y4</accession>
<evidence type="ECO:0000313" key="3">
    <source>
        <dbReference type="Proteomes" id="UP000093080"/>
    </source>
</evidence>
<organism evidence="2 3">
    <name type="scientific">Dissulfuribacter thermophilus</name>
    <dbReference type="NCBI Taxonomy" id="1156395"/>
    <lineage>
        <taxon>Bacteria</taxon>
        <taxon>Pseudomonadati</taxon>
        <taxon>Thermodesulfobacteriota</taxon>
        <taxon>Dissulfuribacteria</taxon>
        <taxon>Dissulfuribacterales</taxon>
        <taxon>Dissulfuribacteraceae</taxon>
        <taxon>Dissulfuribacter</taxon>
    </lineage>
</organism>
<sequence>MIFIGFFVWSGINPKDQFIWFLEASPAAIAAIILAFTYRSFRLTPLAYTLILIHCIILMIGGHFTYSEVPLFDYLKEPLGFSRNNYDKLGHFVQGFVPALVAREIILRKNLIRGRRWQAFFIISFCLAVSALYEIIEWLVVLGTEDNAGAFLGAQGYIWDAQSDMAWALLGAVTSLITLSRLHDRQLADLSK</sequence>
<reference evidence="2 3" key="1">
    <citation type="submission" date="2016-06" db="EMBL/GenBank/DDBJ databases">
        <title>Respiratory ammonification of nitrate coupled to the oxidation of elemental sulfur in deep-sea autotrophic thermophilic bacteria.</title>
        <authorList>
            <person name="Slobodkina G.B."/>
            <person name="Mardanov A.V."/>
            <person name="Ravin N.V."/>
            <person name="Frolova A.A."/>
            <person name="Viryasiv M.B."/>
            <person name="Chernyh N.A."/>
            <person name="Bonch-Osmolovskaya E.A."/>
            <person name="Slobodkin A.I."/>
        </authorList>
    </citation>
    <scope>NUCLEOTIDE SEQUENCE [LARGE SCALE GENOMIC DNA]</scope>
    <source>
        <strain evidence="2 3">S69</strain>
    </source>
</reference>
<proteinExistence type="predicted"/>
<dbReference type="PIRSF" id="PIRSF020606">
    <property type="entry name" value="UCP020606"/>
    <property type="match status" value="1"/>
</dbReference>
<protein>
    <recommendedName>
        <fullName evidence="4">DUF2238 domain-containing protein</fullName>
    </recommendedName>
</protein>
<feature type="transmembrane region" description="Helical" evidence="1">
    <location>
        <begin position="89"/>
        <end position="107"/>
    </location>
</feature>
<dbReference type="Pfam" id="PF09997">
    <property type="entry name" value="DUF2238"/>
    <property type="match status" value="1"/>
</dbReference>
<evidence type="ECO:0008006" key="4">
    <source>
        <dbReference type="Google" id="ProtNLM"/>
    </source>
</evidence>
<dbReference type="AlphaFoldDB" id="A0A1B9F4Y4"/>
<feature type="transmembrane region" description="Helical" evidence="1">
    <location>
        <begin position="45"/>
        <end position="66"/>
    </location>
</feature>
<feature type="transmembrane region" description="Helical" evidence="1">
    <location>
        <begin position="18"/>
        <end position="38"/>
    </location>
</feature>
<evidence type="ECO:0000256" key="1">
    <source>
        <dbReference type="SAM" id="Phobius"/>
    </source>
</evidence>
<dbReference type="PATRIC" id="fig|1156395.6.peg.1481"/>